<feature type="region of interest" description="Disordered" evidence="1">
    <location>
        <begin position="1"/>
        <end position="23"/>
    </location>
</feature>
<accession>A0ABN7NW26</accession>
<reference evidence="2" key="1">
    <citation type="submission" date="2021-03" db="EMBL/GenBank/DDBJ databases">
        <authorList>
            <person name="Tran Van P."/>
        </authorList>
    </citation>
    <scope>NUCLEOTIDE SEQUENCE</scope>
</reference>
<evidence type="ECO:0000313" key="2">
    <source>
        <dbReference type="EMBL" id="CAG2059979.1"/>
    </source>
</evidence>
<organism evidence="2 3">
    <name type="scientific">Timema podura</name>
    <name type="common">Walking stick</name>
    <dbReference type="NCBI Taxonomy" id="61482"/>
    <lineage>
        <taxon>Eukaryota</taxon>
        <taxon>Metazoa</taxon>
        <taxon>Ecdysozoa</taxon>
        <taxon>Arthropoda</taxon>
        <taxon>Hexapoda</taxon>
        <taxon>Insecta</taxon>
        <taxon>Pterygota</taxon>
        <taxon>Neoptera</taxon>
        <taxon>Polyneoptera</taxon>
        <taxon>Phasmatodea</taxon>
        <taxon>Timematodea</taxon>
        <taxon>Timematoidea</taxon>
        <taxon>Timematidae</taxon>
        <taxon>Timema</taxon>
    </lineage>
</organism>
<evidence type="ECO:0000256" key="1">
    <source>
        <dbReference type="SAM" id="MobiDB-lite"/>
    </source>
</evidence>
<feature type="compositionally biased region" description="Low complexity" evidence="1">
    <location>
        <begin position="1"/>
        <end position="17"/>
    </location>
</feature>
<protein>
    <recommendedName>
        <fullName evidence="4">Ribosomal protein S12</fullName>
    </recommendedName>
</protein>
<sequence>MIAVKRTQQKQTRQKQTAHIPPI</sequence>
<evidence type="ECO:0000313" key="3">
    <source>
        <dbReference type="Proteomes" id="UP001153148"/>
    </source>
</evidence>
<proteinExistence type="predicted"/>
<gene>
    <name evidence="2" type="ORF">TPAB3V08_LOCUS6937</name>
</gene>
<evidence type="ECO:0008006" key="4">
    <source>
        <dbReference type="Google" id="ProtNLM"/>
    </source>
</evidence>
<comment type="caution">
    <text evidence="2">The sequence shown here is derived from an EMBL/GenBank/DDBJ whole genome shotgun (WGS) entry which is preliminary data.</text>
</comment>
<dbReference type="Proteomes" id="UP001153148">
    <property type="component" value="Unassembled WGS sequence"/>
</dbReference>
<keyword evidence="3" id="KW-1185">Reference proteome</keyword>
<dbReference type="EMBL" id="CAJPIN010011094">
    <property type="protein sequence ID" value="CAG2059979.1"/>
    <property type="molecule type" value="Genomic_DNA"/>
</dbReference>
<name>A0ABN7NW26_TIMPD</name>